<feature type="domain" description="ABC transporter" evidence="11">
    <location>
        <begin position="1177"/>
        <end position="1414"/>
    </location>
</feature>
<dbReference type="RefSeq" id="XP_007393936.1">
    <property type="nucleotide sequence ID" value="XM_007393874.1"/>
</dbReference>
<evidence type="ECO:0000256" key="9">
    <source>
        <dbReference type="SAM" id="MobiDB-lite"/>
    </source>
</evidence>
<proteinExistence type="predicted"/>
<dbReference type="GeneID" id="18920678"/>
<feature type="transmembrane region" description="Helical" evidence="10">
    <location>
        <begin position="213"/>
        <end position="235"/>
    </location>
</feature>
<dbReference type="GO" id="GO:0016887">
    <property type="term" value="F:ATP hydrolysis activity"/>
    <property type="evidence" value="ECO:0007669"/>
    <property type="project" value="InterPro"/>
</dbReference>
<dbReference type="GO" id="GO:0016020">
    <property type="term" value="C:membrane"/>
    <property type="evidence" value="ECO:0007669"/>
    <property type="project" value="UniProtKB-SubCell"/>
</dbReference>
<dbReference type="Pfam" id="PF00664">
    <property type="entry name" value="ABC_membrane"/>
    <property type="match status" value="2"/>
</dbReference>
<evidence type="ECO:0000256" key="4">
    <source>
        <dbReference type="ARBA" id="ARBA00022737"/>
    </source>
</evidence>
<dbReference type="InterPro" id="IPR036640">
    <property type="entry name" value="ABC1_TM_sf"/>
</dbReference>
<dbReference type="FunFam" id="1.20.1560.10:FF:000013">
    <property type="entry name" value="ABC transporter C family member 2"/>
    <property type="match status" value="1"/>
</dbReference>
<dbReference type="PROSITE" id="PS00211">
    <property type="entry name" value="ABC_TRANSPORTER_1"/>
    <property type="match status" value="1"/>
</dbReference>
<dbReference type="PANTHER" id="PTHR24223:SF356">
    <property type="entry name" value="ATP-BINDING CASSETTE TRANSPORTER ABC4"/>
    <property type="match status" value="1"/>
</dbReference>
<accession>K5V788</accession>
<reference evidence="13 14" key="1">
    <citation type="journal article" date="2012" name="BMC Genomics">
        <title>Comparative genomics of the white-rot fungi, Phanerochaete carnosa and P. chrysosporium, to elucidate the genetic basis of the distinct wood types they colonize.</title>
        <authorList>
            <person name="Suzuki H."/>
            <person name="MacDonald J."/>
            <person name="Syed K."/>
            <person name="Salamov A."/>
            <person name="Hori C."/>
            <person name="Aerts A."/>
            <person name="Henrissat B."/>
            <person name="Wiebenga A."/>
            <person name="vanKuyk P.A."/>
            <person name="Barry K."/>
            <person name="Lindquist E."/>
            <person name="LaButti K."/>
            <person name="Lapidus A."/>
            <person name="Lucas S."/>
            <person name="Coutinho P."/>
            <person name="Gong Y."/>
            <person name="Samejima M."/>
            <person name="Mahadevan R."/>
            <person name="Abou-Zaid M."/>
            <person name="de Vries R.P."/>
            <person name="Igarashi K."/>
            <person name="Yadav J.S."/>
            <person name="Grigoriev I.V."/>
            <person name="Master E.R."/>
        </authorList>
    </citation>
    <scope>NUCLEOTIDE SEQUENCE [LARGE SCALE GENOMIC DNA]</scope>
    <source>
        <strain evidence="13 14">HHB-10118-sp</strain>
    </source>
</reference>
<keyword evidence="14" id="KW-1185">Reference proteome</keyword>
<feature type="domain" description="ABC transmembrane type-1" evidence="12">
    <location>
        <begin position="180"/>
        <end position="517"/>
    </location>
</feature>
<comment type="subcellular location">
    <subcellularLocation>
        <location evidence="1">Membrane</location>
        <topology evidence="1">Multi-pass membrane protein</topology>
    </subcellularLocation>
</comment>
<feature type="transmembrane region" description="Helical" evidence="10">
    <location>
        <begin position="365"/>
        <end position="392"/>
    </location>
</feature>
<evidence type="ECO:0000259" key="12">
    <source>
        <dbReference type="PROSITE" id="PS50929"/>
    </source>
</evidence>
<feature type="transmembrane region" description="Helical" evidence="10">
    <location>
        <begin position="992"/>
        <end position="1016"/>
    </location>
</feature>
<dbReference type="CDD" id="cd18604">
    <property type="entry name" value="ABC_6TM_VMR1_D2_like"/>
    <property type="match status" value="1"/>
</dbReference>
<feature type="transmembrane region" description="Helical" evidence="10">
    <location>
        <begin position="21"/>
        <end position="40"/>
    </location>
</feature>
<evidence type="ECO:0000256" key="1">
    <source>
        <dbReference type="ARBA" id="ARBA00004141"/>
    </source>
</evidence>
<name>K5V788_PHACS</name>
<dbReference type="InterPro" id="IPR003593">
    <property type="entry name" value="AAA+_ATPase"/>
</dbReference>
<evidence type="ECO:0000256" key="2">
    <source>
        <dbReference type="ARBA" id="ARBA00022448"/>
    </source>
</evidence>
<dbReference type="PANTHER" id="PTHR24223">
    <property type="entry name" value="ATP-BINDING CASSETTE SUB-FAMILY C"/>
    <property type="match status" value="1"/>
</dbReference>
<evidence type="ECO:0000256" key="7">
    <source>
        <dbReference type="ARBA" id="ARBA00022989"/>
    </source>
</evidence>
<evidence type="ECO:0000256" key="10">
    <source>
        <dbReference type="SAM" id="Phobius"/>
    </source>
</evidence>
<evidence type="ECO:0008006" key="15">
    <source>
        <dbReference type="Google" id="ProtNLM"/>
    </source>
</evidence>
<dbReference type="PROSITE" id="PS50893">
    <property type="entry name" value="ABC_TRANSPORTER_2"/>
    <property type="match status" value="2"/>
</dbReference>
<keyword evidence="8 10" id="KW-0472">Membrane</keyword>
<feature type="transmembrane region" description="Helical" evidence="10">
    <location>
        <begin position="857"/>
        <end position="881"/>
    </location>
</feature>
<evidence type="ECO:0000313" key="13">
    <source>
        <dbReference type="EMBL" id="EKM58631.1"/>
    </source>
</evidence>
<feature type="region of interest" description="Disordered" evidence="9">
    <location>
        <begin position="298"/>
        <end position="317"/>
    </location>
</feature>
<keyword evidence="4" id="KW-0677">Repeat</keyword>
<feature type="transmembrane region" description="Helical" evidence="10">
    <location>
        <begin position="465"/>
        <end position="482"/>
    </location>
</feature>
<dbReference type="EMBL" id="JH930470">
    <property type="protein sequence ID" value="EKM58631.1"/>
    <property type="molecule type" value="Genomic_DNA"/>
</dbReference>
<gene>
    <name evidence="13" type="ORF">PHACADRAFT_90147</name>
</gene>
<dbReference type="Gene3D" id="3.40.50.300">
    <property type="entry name" value="P-loop containing nucleotide triphosphate hydrolases"/>
    <property type="match status" value="2"/>
</dbReference>
<dbReference type="Pfam" id="PF00005">
    <property type="entry name" value="ABC_tran"/>
    <property type="match status" value="2"/>
</dbReference>
<dbReference type="CDD" id="cd03244">
    <property type="entry name" value="ABCC_MRP_domain2"/>
    <property type="match status" value="1"/>
</dbReference>
<dbReference type="InterPro" id="IPR011527">
    <property type="entry name" value="ABC1_TM_dom"/>
</dbReference>
<keyword evidence="2" id="KW-0813">Transport</keyword>
<feature type="transmembrane region" description="Helical" evidence="10">
    <location>
        <begin position="60"/>
        <end position="79"/>
    </location>
</feature>
<dbReference type="Gene3D" id="1.20.1560.10">
    <property type="entry name" value="ABC transporter type 1, transmembrane domain"/>
    <property type="match status" value="2"/>
</dbReference>
<protein>
    <recommendedName>
        <fullName evidence="15">P-loop containing nucleoside triphosphate hydrolase protein</fullName>
    </recommendedName>
</protein>
<evidence type="ECO:0000256" key="5">
    <source>
        <dbReference type="ARBA" id="ARBA00022741"/>
    </source>
</evidence>
<dbReference type="InParanoid" id="K5V788"/>
<keyword evidence="3 10" id="KW-0812">Transmembrane</keyword>
<organism evidence="13 14">
    <name type="scientific">Phanerochaete carnosa (strain HHB-10118-sp)</name>
    <name type="common">White-rot fungus</name>
    <name type="synonym">Peniophora carnosa</name>
    <dbReference type="NCBI Taxonomy" id="650164"/>
    <lineage>
        <taxon>Eukaryota</taxon>
        <taxon>Fungi</taxon>
        <taxon>Dikarya</taxon>
        <taxon>Basidiomycota</taxon>
        <taxon>Agaricomycotina</taxon>
        <taxon>Agaricomycetes</taxon>
        <taxon>Polyporales</taxon>
        <taxon>Phanerochaetaceae</taxon>
        <taxon>Phanerochaete</taxon>
    </lineage>
</organism>
<keyword evidence="7 10" id="KW-1133">Transmembrane helix</keyword>
<dbReference type="GO" id="GO:0140359">
    <property type="term" value="F:ABC-type transporter activity"/>
    <property type="evidence" value="ECO:0007669"/>
    <property type="project" value="InterPro"/>
</dbReference>
<evidence type="ECO:0000256" key="8">
    <source>
        <dbReference type="ARBA" id="ARBA00023136"/>
    </source>
</evidence>
<feature type="domain" description="ABC transmembrane type-1" evidence="12">
    <location>
        <begin position="862"/>
        <end position="1141"/>
    </location>
</feature>
<keyword evidence="6" id="KW-0067">ATP-binding</keyword>
<dbReference type="CDD" id="cd18596">
    <property type="entry name" value="ABC_6TM_VMR1_D1_like"/>
    <property type="match status" value="1"/>
</dbReference>
<dbReference type="InterPro" id="IPR027417">
    <property type="entry name" value="P-loop_NTPase"/>
</dbReference>
<dbReference type="InterPro" id="IPR003439">
    <property type="entry name" value="ABC_transporter-like_ATP-bd"/>
</dbReference>
<dbReference type="InterPro" id="IPR050173">
    <property type="entry name" value="ABC_transporter_C-like"/>
</dbReference>
<feature type="domain" description="ABC transporter" evidence="11">
    <location>
        <begin position="559"/>
        <end position="800"/>
    </location>
</feature>
<feature type="transmembrane region" description="Helical" evidence="10">
    <location>
        <begin position="901"/>
        <end position="927"/>
    </location>
</feature>
<dbReference type="KEGG" id="pco:PHACADRAFT_90147"/>
<dbReference type="SUPFAM" id="SSF90123">
    <property type="entry name" value="ABC transporter transmembrane region"/>
    <property type="match status" value="2"/>
</dbReference>
<evidence type="ECO:0000259" key="11">
    <source>
        <dbReference type="PROSITE" id="PS50893"/>
    </source>
</evidence>
<feature type="transmembrane region" description="Helical" evidence="10">
    <location>
        <begin position="1086"/>
        <end position="1106"/>
    </location>
</feature>
<dbReference type="GO" id="GO:0005524">
    <property type="term" value="F:ATP binding"/>
    <property type="evidence" value="ECO:0007669"/>
    <property type="project" value="UniProtKB-KW"/>
</dbReference>
<dbReference type="SMART" id="SM00382">
    <property type="entry name" value="AAA"/>
    <property type="match status" value="2"/>
</dbReference>
<feature type="transmembrane region" description="Helical" evidence="10">
    <location>
        <begin position="1036"/>
        <end position="1056"/>
    </location>
</feature>
<evidence type="ECO:0000256" key="3">
    <source>
        <dbReference type="ARBA" id="ARBA00022692"/>
    </source>
</evidence>
<evidence type="ECO:0000256" key="6">
    <source>
        <dbReference type="ARBA" id="ARBA00022840"/>
    </source>
</evidence>
<dbReference type="OrthoDB" id="6500128at2759"/>
<evidence type="ECO:0000313" key="14">
    <source>
        <dbReference type="Proteomes" id="UP000008370"/>
    </source>
</evidence>
<dbReference type="FunFam" id="3.40.50.300:FF:000838">
    <property type="entry name" value="ABC multidrug transporter (Eurofung)"/>
    <property type="match status" value="1"/>
</dbReference>
<sequence length="1430" mass="157609">MFQTYTAILGLLSLKTLSWTAVASGHSTFVLLATWSVYVYRDVWPLATYYLAPADQQSVLFWLNFAVLTIAAVVVPLTTPRKYVPYNPQDPMPSPNPEQTCSILSMTLFTFLDPIIWDGYRSPHLSVEQLPPLCDYELMKYMSKRNFPYLDPLDPQSSRHIFWGLMRLYTCFSFLQRVNMMMQASAGILTPIAVNRILHYLETGGENARTRPWFWILAYFASLVSPGVISGRYMFVVLRVLVQMQNTLTQLLFEHALRIRPKADIVTSSDLKGGNKSSPTTPTDAAFLSRDEAMLGEEQGSSSESSTAAPFRSSNEKAAAMGRENSHMIGKINNMISTDINNLEGGQGFIMVAWSTPLHITLNLVFLYTVLGWSALVGVGTTIVMLCIPGIISKYSHKLQVKRMAKSDVRVGVISEVIGSAIRTVKLFGWERRISDRIDKKRKEELHALKNFRILSLVNNISNNFIPLVTMIATFATYTLVVKGELTASKVFSSMAVFQTLQDHFRGCTWFIPVCIQAKVGLDRITDFLRETELLDYYARSTQEQAVTPGLPDSSVVGIREASFVWDAKQVASAMPGSSRRSFKLCIENELVFKRGHINLIVGPTGCGKTSLLMALLGEMHYLPIGPDSYVNLPRAGGVAYHAQESWVLNETIRNNILFGSPLEQDRYDKVLRQCALERDLSLFDAGDQTEVGERGVTLSGGQKARITLARAIYSRAETLLLDDVFAALDVHTSQSIIEGCFQGDLVRGRTVILVTHNVAIAAPITDFAVSLGTDGRIKSQGTLSSVLEKDAKLSAHITKETSWMKRTDENTDNFKLDTGEQKPAGRLTTAEEIAEGHVGWSAMKLLLLNTAKGPMLVVFWLVFLSAMLASRSAAILDSWVLGLWARQYEIHDPSQVSVTYYLSLYIGVITFSAIFLACGYTIYMYGTLRASRIIHRTLVDTILHATLRWLDNTPSSRIISRCTQDIASVDSQVADGFYFVADVACDVMLKFCVICLVSPAVAGPGALLVLIGTALSRVYMKSQLSVKREMSNAKAPVMGHVGAAITGLVSIRAYGAQEAFRQESYRRLDRLTVAARVYRNLNRWISIRGEMLAGLFSASLATYMVYGPSRDASDTGFSLTMAVGFSSMILFFISVLNDFQVEGTLERIQQYLTIEQEPTPTDSGLPPAFWPVSGTLRVENLSARYSEDGPKVLHDISFDIKSGERVGIVGRTGSGKSSLAMALLRCIPTDGKVYFDGIPTDSVNLDALRTSITIISQVPELLAGSLRENLDPFSQHGDATLNEALRSAGLLSLQGDPNESNLTLDSVLSGGGSNLSVGQRQIIALARATVRQSKLLILDEATSAVDYDTDVVIQESLRKGVAKDVTLLTIAHRLQTIMDSDKIMVLDAGHVVEFGPPTELLQDPGGFFKSLVDASRDREKLYAMVANDA</sequence>
<dbReference type="CDD" id="cd03250">
    <property type="entry name" value="ABCC_MRP_domain1"/>
    <property type="match status" value="1"/>
</dbReference>
<dbReference type="SUPFAM" id="SSF52540">
    <property type="entry name" value="P-loop containing nucleoside triphosphate hydrolases"/>
    <property type="match status" value="2"/>
</dbReference>
<dbReference type="Proteomes" id="UP000008370">
    <property type="component" value="Unassembled WGS sequence"/>
</dbReference>
<dbReference type="PROSITE" id="PS50929">
    <property type="entry name" value="ABC_TM1F"/>
    <property type="match status" value="2"/>
</dbReference>
<dbReference type="HOGENOM" id="CLU_000604_27_6_1"/>
<dbReference type="InterPro" id="IPR017871">
    <property type="entry name" value="ABC_transporter-like_CS"/>
</dbReference>
<feature type="transmembrane region" description="Helical" evidence="10">
    <location>
        <begin position="1118"/>
        <end position="1138"/>
    </location>
</feature>
<dbReference type="FunCoup" id="K5V788">
    <property type="interactions" value="34"/>
</dbReference>
<keyword evidence="5" id="KW-0547">Nucleotide-binding</keyword>